<dbReference type="Pfam" id="PF08544">
    <property type="entry name" value="GHMP_kinases_C"/>
    <property type="match status" value="1"/>
</dbReference>
<dbReference type="STRING" id="220714.SAMN05660469_0164"/>
<dbReference type="PIRSF" id="PIRSF000676">
    <property type="entry name" value="Homoser_kin"/>
    <property type="match status" value="1"/>
</dbReference>
<evidence type="ECO:0000256" key="9">
    <source>
        <dbReference type="ARBA" id="ARBA00022777"/>
    </source>
</evidence>
<evidence type="ECO:0000256" key="6">
    <source>
        <dbReference type="ARBA" id="ARBA00022679"/>
    </source>
</evidence>
<dbReference type="SUPFAM" id="SSF54211">
    <property type="entry name" value="Ribosomal protein S5 domain 2-like"/>
    <property type="match status" value="1"/>
</dbReference>
<evidence type="ECO:0000256" key="4">
    <source>
        <dbReference type="ARBA" id="ARBA00017858"/>
    </source>
</evidence>
<keyword evidence="13" id="KW-0963">Cytoplasm</keyword>
<keyword evidence="10 13" id="KW-0067">ATP-binding</keyword>
<comment type="function">
    <text evidence="12 13">Catalyzes the ATP-dependent phosphorylation of L-homoserine to L-homoserine phosphate.</text>
</comment>
<proteinExistence type="inferred from homology"/>
<feature type="binding site" evidence="13">
    <location>
        <begin position="80"/>
        <end position="90"/>
    </location>
    <ligand>
        <name>ATP</name>
        <dbReference type="ChEBI" id="CHEBI:30616"/>
    </ligand>
</feature>
<evidence type="ECO:0000313" key="16">
    <source>
        <dbReference type="EMBL" id="GAP02214.1"/>
    </source>
</evidence>
<dbReference type="PANTHER" id="PTHR20861:SF1">
    <property type="entry name" value="HOMOSERINE KINASE"/>
    <property type="match status" value="1"/>
</dbReference>
<dbReference type="OrthoDB" id="9769912at2"/>
<dbReference type="InterPro" id="IPR006204">
    <property type="entry name" value="GHMP_kinase_N_dom"/>
</dbReference>
<organism evidence="16 17">
    <name type="scientific">Fructobacillus pseudoficulneus</name>
    <dbReference type="NCBI Taxonomy" id="220714"/>
    <lineage>
        <taxon>Bacteria</taxon>
        <taxon>Bacillati</taxon>
        <taxon>Bacillota</taxon>
        <taxon>Bacilli</taxon>
        <taxon>Lactobacillales</taxon>
        <taxon>Lactobacillaceae</taxon>
        <taxon>Fructobacillus</taxon>
    </lineage>
</organism>
<dbReference type="SUPFAM" id="SSF55060">
    <property type="entry name" value="GHMP Kinase, C-terminal domain"/>
    <property type="match status" value="1"/>
</dbReference>
<sequence length="293" mass="31466">MLTITVPASSANLGLGFDCLGLALDLNLTVTVGQKTTQWEVIHPFGVDIPADRHNLIVKTALLVDPEIQPHQLTVTSDIPLARGLGSSSSALVAGLALGHFLAEGKINRQQLLGEAAALEGHPDNVSPTIFGGLQLTNEDFHDVKSTRLPLDDDLIAFTFIPNYPLKTDEARAALPAEYGRKTATLQAERLANLVVAAFQNDLTAFQHLVEKDLVHEPYRAKLAPEFLTIRKFAHEHGLAGTYLSGAGPTVVSLQKPADAKRLESAVQALNLDGEIKLLSLQQSGFQVSGHLN</sequence>
<dbReference type="RefSeq" id="WP_059375376.1">
    <property type="nucleotide sequence ID" value="NZ_DF968063.1"/>
</dbReference>
<evidence type="ECO:0000256" key="10">
    <source>
        <dbReference type="ARBA" id="ARBA00022840"/>
    </source>
</evidence>
<gene>
    <name evidence="13 16" type="primary">thrB</name>
    <name evidence="16" type="ORF">FPFC_010920</name>
</gene>
<dbReference type="GO" id="GO:0005524">
    <property type="term" value="F:ATP binding"/>
    <property type="evidence" value="ECO:0007669"/>
    <property type="project" value="UniProtKB-UniRule"/>
</dbReference>
<dbReference type="Proteomes" id="UP000061227">
    <property type="component" value="Unassembled WGS sequence"/>
</dbReference>
<comment type="subcellular location">
    <subcellularLocation>
        <location evidence="13">Cytoplasm</location>
    </subcellularLocation>
</comment>
<dbReference type="InterPro" id="IPR020568">
    <property type="entry name" value="Ribosomal_Su5_D2-typ_SF"/>
</dbReference>
<dbReference type="PRINTS" id="PR00958">
    <property type="entry name" value="HOMSERKINASE"/>
</dbReference>
<evidence type="ECO:0000256" key="2">
    <source>
        <dbReference type="ARBA" id="ARBA00007370"/>
    </source>
</evidence>
<comment type="pathway">
    <text evidence="1 13">Amino-acid biosynthesis; L-threonine biosynthesis; L-threonine from L-aspartate: step 4/5.</text>
</comment>
<dbReference type="InterPro" id="IPR013750">
    <property type="entry name" value="GHMP_kinase_C_dom"/>
</dbReference>
<dbReference type="PROSITE" id="PS00627">
    <property type="entry name" value="GHMP_KINASES_ATP"/>
    <property type="match status" value="1"/>
</dbReference>
<accession>A0A3F3GR39</accession>
<dbReference type="GO" id="GO:0004413">
    <property type="term" value="F:homoserine kinase activity"/>
    <property type="evidence" value="ECO:0007669"/>
    <property type="project" value="UniProtKB-UniRule"/>
</dbReference>
<keyword evidence="5 13" id="KW-0028">Amino-acid biosynthesis</keyword>
<evidence type="ECO:0000259" key="14">
    <source>
        <dbReference type="Pfam" id="PF00288"/>
    </source>
</evidence>
<feature type="domain" description="GHMP kinase N-terminal" evidence="14">
    <location>
        <begin position="55"/>
        <end position="133"/>
    </location>
</feature>
<reference evidence="16 17" key="1">
    <citation type="journal article" date="2015" name="BMC Genomics">
        <title>Comparative genomics of Fructobacillus spp. and Leuconostoc spp. reveals niche-specific evolution of Fructobacillus spp.</title>
        <authorList>
            <person name="Endo A."/>
            <person name="Tanizawa Y."/>
            <person name="Tanaka N."/>
            <person name="Maeno S."/>
            <person name="Kumar H."/>
            <person name="Shiwa Y."/>
            <person name="Okada S."/>
            <person name="Yoshikawa H."/>
            <person name="Dicks L."/>
            <person name="Nakagawa J."/>
            <person name="Arita M."/>
        </authorList>
    </citation>
    <scope>NUCLEOTIDE SEQUENCE [LARGE SCALE GENOMIC DNA]</scope>
    <source>
        <strain evidence="16 17">DSM 15468</strain>
    </source>
</reference>
<keyword evidence="9 13" id="KW-0418">Kinase</keyword>
<keyword evidence="8 13" id="KW-0547">Nucleotide-binding</keyword>
<evidence type="ECO:0000256" key="3">
    <source>
        <dbReference type="ARBA" id="ARBA00012078"/>
    </source>
</evidence>
<dbReference type="InterPro" id="IPR036554">
    <property type="entry name" value="GHMP_kinase_C_sf"/>
</dbReference>
<dbReference type="InterPro" id="IPR014721">
    <property type="entry name" value="Ribsml_uS5_D2-typ_fold_subgr"/>
</dbReference>
<name>A0A3F3GR39_9LACO</name>
<dbReference type="Pfam" id="PF00288">
    <property type="entry name" value="GHMP_kinases_N"/>
    <property type="match status" value="1"/>
</dbReference>
<dbReference type="HAMAP" id="MF_00384">
    <property type="entry name" value="Homoser_kinase"/>
    <property type="match status" value="1"/>
</dbReference>
<dbReference type="Gene3D" id="3.30.230.10">
    <property type="match status" value="1"/>
</dbReference>
<evidence type="ECO:0000256" key="11">
    <source>
        <dbReference type="ARBA" id="ARBA00049375"/>
    </source>
</evidence>
<dbReference type="PANTHER" id="PTHR20861">
    <property type="entry name" value="HOMOSERINE/4-DIPHOSPHOCYTIDYL-2-C-METHYL-D-ERYTHRITOL KINASE"/>
    <property type="match status" value="1"/>
</dbReference>
<keyword evidence="7 13" id="KW-0791">Threonine biosynthesis</keyword>
<dbReference type="EMBL" id="DF968063">
    <property type="protein sequence ID" value="GAP02214.1"/>
    <property type="molecule type" value="Genomic_DNA"/>
</dbReference>
<evidence type="ECO:0000313" key="17">
    <source>
        <dbReference type="Proteomes" id="UP000061227"/>
    </source>
</evidence>
<dbReference type="GO" id="GO:0005737">
    <property type="term" value="C:cytoplasm"/>
    <property type="evidence" value="ECO:0007669"/>
    <property type="project" value="UniProtKB-SubCell"/>
</dbReference>
<dbReference type="InterPro" id="IPR006203">
    <property type="entry name" value="GHMP_knse_ATP-bd_CS"/>
</dbReference>
<dbReference type="GO" id="GO:0009088">
    <property type="term" value="P:threonine biosynthetic process"/>
    <property type="evidence" value="ECO:0007669"/>
    <property type="project" value="UniProtKB-UniRule"/>
</dbReference>
<dbReference type="AlphaFoldDB" id="A0A3F3GR39"/>
<evidence type="ECO:0000256" key="1">
    <source>
        <dbReference type="ARBA" id="ARBA00005015"/>
    </source>
</evidence>
<evidence type="ECO:0000256" key="13">
    <source>
        <dbReference type="HAMAP-Rule" id="MF_00384"/>
    </source>
</evidence>
<evidence type="ECO:0000256" key="8">
    <source>
        <dbReference type="ARBA" id="ARBA00022741"/>
    </source>
</evidence>
<dbReference type="NCBIfam" id="TIGR00191">
    <property type="entry name" value="thrB"/>
    <property type="match status" value="1"/>
</dbReference>
<evidence type="ECO:0000256" key="12">
    <source>
        <dbReference type="ARBA" id="ARBA00049954"/>
    </source>
</evidence>
<keyword evidence="17" id="KW-1185">Reference proteome</keyword>
<dbReference type="EC" id="2.7.1.39" evidence="3 13"/>
<protein>
    <recommendedName>
        <fullName evidence="4 13">Homoserine kinase</fullName>
        <shortName evidence="13">HK</shortName>
        <shortName evidence="13">HSK</shortName>
        <ecNumber evidence="3 13">2.7.1.39</ecNumber>
    </recommendedName>
</protein>
<evidence type="ECO:0000256" key="7">
    <source>
        <dbReference type="ARBA" id="ARBA00022697"/>
    </source>
</evidence>
<dbReference type="UniPathway" id="UPA00050">
    <property type="reaction ID" value="UER00064"/>
</dbReference>
<keyword evidence="6 13" id="KW-0808">Transferase</keyword>
<comment type="similarity">
    <text evidence="2 13">Belongs to the GHMP kinase family. Homoserine kinase subfamily.</text>
</comment>
<comment type="catalytic activity">
    <reaction evidence="11 13">
        <text>L-homoserine + ATP = O-phospho-L-homoserine + ADP + H(+)</text>
        <dbReference type="Rhea" id="RHEA:13985"/>
        <dbReference type="ChEBI" id="CHEBI:15378"/>
        <dbReference type="ChEBI" id="CHEBI:30616"/>
        <dbReference type="ChEBI" id="CHEBI:57476"/>
        <dbReference type="ChEBI" id="CHEBI:57590"/>
        <dbReference type="ChEBI" id="CHEBI:456216"/>
        <dbReference type="EC" id="2.7.1.39"/>
    </reaction>
</comment>
<dbReference type="InterPro" id="IPR000870">
    <property type="entry name" value="Homoserine_kinase"/>
</dbReference>
<dbReference type="Gene3D" id="3.30.70.890">
    <property type="entry name" value="GHMP kinase, C-terminal domain"/>
    <property type="match status" value="1"/>
</dbReference>
<feature type="domain" description="GHMP kinase C-terminal" evidence="15">
    <location>
        <begin position="197"/>
        <end position="269"/>
    </location>
</feature>
<evidence type="ECO:0000256" key="5">
    <source>
        <dbReference type="ARBA" id="ARBA00022605"/>
    </source>
</evidence>
<evidence type="ECO:0000259" key="15">
    <source>
        <dbReference type="Pfam" id="PF08544"/>
    </source>
</evidence>